<organism evidence="1 2">
    <name type="scientific">Pricia antarctica</name>
    <dbReference type="NCBI Taxonomy" id="641691"/>
    <lineage>
        <taxon>Bacteria</taxon>
        <taxon>Pseudomonadati</taxon>
        <taxon>Bacteroidota</taxon>
        <taxon>Flavobacteriia</taxon>
        <taxon>Flavobacteriales</taxon>
        <taxon>Flavobacteriaceae</taxon>
        <taxon>Pricia</taxon>
    </lineage>
</organism>
<reference evidence="1 2" key="1">
    <citation type="submission" date="2016-10" db="EMBL/GenBank/DDBJ databases">
        <authorList>
            <person name="de Groot N.N."/>
        </authorList>
    </citation>
    <scope>NUCLEOTIDE SEQUENCE [LARGE SCALE GENOMIC DNA]</scope>
    <source>
        <strain evidence="1 2">DSM 23421</strain>
    </source>
</reference>
<name>A0A1G7J7G5_9FLAO</name>
<evidence type="ECO:0000313" key="2">
    <source>
        <dbReference type="Proteomes" id="UP000199109"/>
    </source>
</evidence>
<keyword evidence="2" id="KW-1185">Reference proteome</keyword>
<proteinExistence type="predicted"/>
<accession>A0A1G7J7G5</accession>
<dbReference type="EMBL" id="FNAO01000019">
    <property type="protein sequence ID" value="SDF20937.1"/>
    <property type="molecule type" value="Genomic_DNA"/>
</dbReference>
<dbReference type="Proteomes" id="UP000199109">
    <property type="component" value="Unassembled WGS sequence"/>
</dbReference>
<protein>
    <submittedName>
        <fullName evidence="1">Uncharacterized protein</fullName>
    </submittedName>
</protein>
<dbReference type="STRING" id="641691.SAMN05421636_11916"/>
<dbReference type="AlphaFoldDB" id="A0A1G7J7G5"/>
<sequence>MVNLCKKISQLLIKCDAVLRMGGESKGADQDVVIATELGLKVYYNLKEIPNAE</sequence>
<evidence type="ECO:0000313" key="1">
    <source>
        <dbReference type="EMBL" id="SDF20937.1"/>
    </source>
</evidence>
<gene>
    <name evidence="1" type="ORF">SAMN05421636_11916</name>
</gene>